<comment type="similarity">
    <text evidence="9">Belongs to the methyl-accepting chemotaxis (MCP) protein family.</text>
</comment>
<feature type="domain" description="HAMP" evidence="13">
    <location>
        <begin position="295"/>
        <end position="347"/>
    </location>
</feature>
<keyword evidence="5 11" id="KW-0812">Transmembrane</keyword>
<dbReference type="InterPro" id="IPR004089">
    <property type="entry name" value="MCPsignal_dom"/>
</dbReference>
<protein>
    <submittedName>
        <fullName evidence="14">Methyl-accepting chemotaxis protein</fullName>
    </submittedName>
    <submittedName>
        <fullName evidence="15">Methyl-accepting chemotaxis sensory transducer with TarH sensor</fullName>
    </submittedName>
</protein>
<dbReference type="GO" id="GO:0007165">
    <property type="term" value="P:signal transduction"/>
    <property type="evidence" value="ECO:0007669"/>
    <property type="project" value="UniProtKB-KW"/>
</dbReference>
<dbReference type="RefSeq" id="WP_091260739.1">
    <property type="nucleotide sequence ID" value="NZ_CP080764.1"/>
</dbReference>
<evidence type="ECO:0000256" key="6">
    <source>
        <dbReference type="ARBA" id="ARBA00022989"/>
    </source>
</evidence>
<dbReference type="PANTHER" id="PTHR32089:SF114">
    <property type="entry name" value="METHYL-ACCEPTING CHEMOTAXIS PROTEIN MCPB"/>
    <property type="match status" value="1"/>
</dbReference>
<proteinExistence type="inferred from homology"/>
<organism evidence="15 16">
    <name type="scientific">Aneurinibacillus thermoaerophilus</name>
    <dbReference type="NCBI Taxonomy" id="143495"/>
    <lineage>
        <taxon>Bacteria</taxon>
        <taxon>Bacillati</taxon>
        <taxon>Bacillota</taxon>
        <taxon>Bacilli</taxon>
        <taxon>Bacillales</taxon>
        <taxon>Paenibacillaceae</taxon>
        <taxon>Aneurinibacillus group</taxon>
        <taxon>Aneurinibacillus</taxon>
    </lineage>
</organism>
<dbReference type="SMART" id="SM00283">
    <property type="entry name" value="MA"/>
    <property type="match status" value="1"/>
</dbReference>
<dbReference type="InterPro" id="IPR003660">
    <property type="entry name" value="HAMP_dom"/>
</dbReference>
<dbReference type="GeneID" id="97142805"/>
<dbReference type="EMBL" id="FNDE01000022">
    <property type="protein sequence ID" value="SDH38548.1"/>
    <property type="molecule type" value="Genomic_DNA"/>
</dbReference>
<dbReference type="PANTHER" id="PTHR32089">
    <property type="entry name" value="METHYL-ACCEPTING CHEMOTAXIS PROTEIN MCPB"/>
    <property type="match status" value="1"/>
</dbReference>
<dbReference type="SUPFAM" id="SSF58104">
    <property type="entry name" value="Methyl-accepting chemotaxis protein (MCP) signaling domain"/>
    <property type="match status" value="1"/>
</dbReference>
<keyword evidence="8 10" id="KW-0807">Transducer</keyword>
<keyword evidence="6 11" id="KW-1133">Transmembrane helix</keyword>
<feature type="transmembrane region" description="Helical" evidence="11">
    <location>
        <begin position="268"/>
        <end position="288"/>
    </location>
</feature>
<reference evidence="15 16" key="1">
    <citation type="submission" date="2016-10" db="EMBL/GenBank/DDBJ databases">
        <authorList>
            <person name="de Groot N.N."/>
        </authorList>
    </citation>
    <scope>NUCLEOTIDE SEQUENCE [LARGE SCALE GENOMIC DNA]</scope>
    <source>
        <strain evidence="15 16">L 420-91</strain>
    </source>
</reference>
<evidence type="ECO:0000256" key="3">
    <source>
        <dbReference type="ARBA" id="ARBA00022481"/>
    </source>
</evidence>
<gene>
    <name evidence="14" type="ORF">K3F53_15585</name>
    <name evidence="15" type="ORF">SAMN04489735_102242</name>
</gene>
<dbReference type="Proteomes" id="UP000826616">
    <property type="component" value="Chromosome"/>
</dbReference>
<evidence type="ECO:0000256" key="11">
    <source>
        <dbReference type="SAM" id="Phobius"/>
    </source>
</evidence>
<dbReference type="Pfam" id="PF00015">
    <property type="entry name" value="MCPsignal"/>
    <property type="match status" value="1"/>
</dbReference>
<evidence type="ECO:0000256" key="8">
    <source>
        <dbReference type="ARBA" id="ARBA00023224"/>
    </source>
</evidence>
<dbReference type="EMBL" id="CP080764">
    <property type="protein sequence ID" value="QYY42265.1"/>
    <property type="molecule type" value="Genomic_DNA"/>
</dbReference>
<dbReference type="SUPFAM" id="SSF103190">
    <property type="entry name" value="Sensory domain-like"/>
    <property type="match status" value="1"/>
</dbReference>
<dbReference type="Proteomes" id="UP000198956">
    <property type="component" value="Unassembled WGS sequence"/>
</dbReference>
<name>A0A1G8BZJ3_ANETH</name>
<dbReference type="CDD" id="cd12913">
    <property type="entry name" value="PDC1_MCP_like"/>
    <property type="match status" value="1"/>
</dbReference>
<dbReference type="Gene3D" id="1.10.287.950">
    <property type="entry name" value="Methyl-accepting chemotaxis protein"/>
    <property type="match status" value="1"/>
</dbReference>
<keyword evidence="17" id="KW-1185">Reference proteome</keyword>
<dbReference type="InterPro" id="IPR033479">
    <property type="entry name" value="dCache_1"/>
</dbReference>
<evidence type="ECO:0000256" key="2">
    <source>
        <dbReference type="ARBA" id="ARBA00022475"/>
    </source>
</evidence>
<dbReference type="Pfam" id="PF02743">
    <property type="entry name" value="dCache_1"/>
    <property type="match status" value="1"/>
</dbReference>
<evidence type="ECO:0000313" key="16">
    <source>
        <dbReference type="Proteomes" id="UP000198956"/>
    </source>
</evidence>
<dbReference type="FunFam" id="1.10.287.950:FF:000001">
    <property type="entry name" value="Methyl-accepting chemotaxis sensory transducer"/>
    <property type="match status" value="1"/>
</dbReference>
<dbReference type="GO" id="GO:0005886">
    <property type="term" value="C:plasma membrane"/>
    <property type="evidence" value="ECO:0007669"/>
    <property type="project" value="UniProtKB-SubCell"/>
</dbReference>
<evidence type="ECO:0000259" key="12">
    <source>
        <dbReference type="PROSITE" id="PS50111"/>
    </source>
</evidence>
<dbReference type="PROSITE" id="PS50111">
    <property type="entry name" value="CHEMOTAXIS_TRANSDUC_2"/>
    <property type="match status" value="1"/>
</dbReference>
<dbReference type="OrthoDB" id="243053at2"/>
<evidence type="ECO:0000313" key="14">
    <source>
        <dbReference type="EMBL" id="QYY42265.1"/>
    </source>
</evidence>
<keyword evidence="3" id="KW-0488">Methylation</keyword>
<dbReference type="GO" id="GO:0006935">
    <property type="term" value="P:chemotaxis"/>
    <property type="evidence" value="ECO:0007669"/>
    <property type="project" value="UniProtKB-KW"/>
</dbReference>
<keyword evidence="2" id="KW-1003">Cell membrane</keyword>
<reference evidence="14 17" key="2">
    <citation type="submission" date="2021-08" db="EMBL/GenBank/DDBJ databases">
        <title>Complete genome sequence of the strain Aneurinibacillus thermoaerophilus CCM 8960.</title>
        <authorList>
            <person name="Musilova J."/>
            <person name="Kourilova X."/>
            <person name="Pernicova I."/>
            <person name="Bezdicek M."/>
            <person name="Lengerova M."/>
            <person name="Obruca S."/>
            <person name="Sedlar K."/>
        </authorList>
    </citation>
    <scope>NUCLEOTIDE SEQUENCE [LARGE SCALE GENOMIC DNA]</scope>
    <source>
        <strain evidence="14 17">CCM 8960</strain>
    </source>
</reference>
<dbReference type="InterPro" id="IPR029151">
    <property type="entry name" value="Sensor-like_sf"/>
</dbReference>
<evidence type="ECO:0000256" key="7">
    <source>
        <dbReference type="ARBA" id="ARBA00023136"/>
    </source>
</evidence>
<evidence type="ECO:0000256" key="5">
    <source>
        <dbReference type="ARBA" id="ARBA00022692"/>
    </source>
</evidence>
<dbReference type="PROSITE" id="PS50885">
    <property type="entry name" value="HAMP"/>
    <property type="match status" value="1"/>
</dbReference>
<accession>A0A1G8BZJ3</accession>
<dbReference type="CDD" id="cd11386">
    <property type="entry name" value="MCP_signal"/>
    <property type="match status" value="1"/>
</dbReference>
<dbReference type="Gene3D" id="3.30.450.20">
    <property type="entry name" value="PAS domain"/>
    <property type="match status" value="2"/>
</dbReference>
<feature type="domain" description="Methyl-accepting transducer" evidence="12">
    <location>
        <begin position="366"/>
        <end position="602"/>
    </location>
</feature>
<dbReference type="CDD" id="cd06225">
    <property type="entry name" value="HAMP"/>
    <property type="match status" value="1"/>
</dbReference>
<evidence type="ECO:0000313" key="15">
    <source>
        <dbReference type="EMBL" id="SDH38548.1"/>
    </source>
</evidence>
<sequence length="652" mass="71132">MKKVRKTIKNKLIYAFAVLLLLPTLVLGITAYKTAERKVNEQIVRSAKENIELMDKFITRTIEPAIKEAEYLAATLERTSGENQAQMLQNINTFQSLHPEMLHTFVGLKNGQMLVTPFDLPDGYDPRTSIWYKQAMNSPGKVFITEPYVDTGTKDIVVTISVALQQGGGVVGLDVNLKALSDNIKQIKIGREGYAFILDQAKKVVSHPVHKAGEKADFAGVEPIFASHSGDFEYEVEGQESHVFFTTNQLTGWKLAGVISVDEAKSEASPIFVVMLIVLIAALLYGILRSYFVIRSIMVPLRSIKEIAHRISEGDLRERIQVHTNDEFGELGESFNYMADSLSAMIREAHEKSEQLAASSQQLNASADQTNQATEQITSVMQEVAAGSERQVEGIEKTARTINEMSVNAREMASRVQAVNAVALQANDMSIKGNQVIQQVVGQMQSIDATVRGLAGMVQGLSQRSQEIGKIIEVITTLSNQTNLLALNAAIEAARAGEHGRGFAVVADEVRKLAEQSTESAGKIASLIHSIQQETAAAVQSMTTGTQEVEHGMRVVDEAGQLFAQIQKSVAESATEFQKVLAAVEEVANGTKEVAATVEMMSRIIDANSGDIQTVFAATEEQLAFMQEISASSTSLAKMADELHGLVRKFIL</sequence>
<evidence type="ECO:0000256" key="10">
    <source>
        <dbReference type="PROSITE-ProRule" id="PRU00284"/>
    </source>
</evidence>
<keyword evidence="4" id="KW-0145">Chemotaxis</keyword>
<dbReference type="CDD" id="cd12912">
    <property type="entry name" value="PDC2_MCP_like"/>
    <property type="match status" value="1"/>
</dbReference>
<keyword evidence="7 11" id="KW-0472">Membrane</keyword>
<evidence type="ECO:0000313" key="17">
    <source>
        <dbReference type="Proteomes" id="UP000826616"/>
    </source>
</evidence>
<dbReference type="SMART" id="SM00304">
    <property type="entry name" value="HAMP"/>
    <property type="match status" value="1"/>
</dbReference>
<comment type="subcellular location">
    <subcellularLocation>
        <location evidence="1">Cell membrane</location>
        <topology evidence="1">Multi-pass membrane protein</topology>
    </subcellularLocation>
</comment>
<evidence type="ECO:0000256" key="9">
    <source>
        <dbReference type="ARBA" id="ARBA00029447"/>
    </source>
</evidence>
<dbReference type="AlphaFoldDB" id="A0A1G8BZJ3"/>
<evidence type="ECO:0000256" key="1">
    <source>
        <dbReference type="ARBA" id="ARBA00004651"/>
    </source>
</evidence>
<evidence type="ECO:0000259" key="13">
    <source>
        <dbReference type="PROSITE" id="PS50885"/>
    </source>
</evidence>
<evidence type="ECO:0000256" key="4">
    <source>
        <dbReference type="ARBA" id="ARBA00022500"/>
    </source>
</evidence>
<dbReference type="Pfam" id="PF00672">
    <property type="entry name" value="HAMP"/>
    <property type="match status" value="1"/>
</dbReference>